<accession>A0A6F8YG52</accession>
<reference evidence="9 10" key="1">
    <citation type="submission" date="2020-03" db="EMBL/GenBank/DDBJ databases">
        <title>Whole genome shotgun sequence of Phytohabitans suffuscus NBRC 105367.</title>
        <authorList>
            <person name="Komaki H."/>
            <person name="Tamura T."/>
        </authorList>
    </citation>
    <scope>NUCLEOTIDE SEQUENCE [LARGE SCALE GENOMIC DNA]</scope>
    <source>
        <strain evidence="9 10">NBRC 105367</strain>
    </source>
</reference>
<evidence type="ECO:0000256" key="4">
    <source>
        <dbReference type="ARBA" id="ARBA00022723"/>
    </source>
</evidence>
<dbReference type="EMBL" id="AP022871">
    <property type="protein sequence ID" value="BCB85095.1"/>
    <property type="molecule type" value="Genomic_DNA"/>
</dbReference>
<dbReference type="PANTHER" id="PTHR43622:SF1">
    <property type="entry name" value="3-DEHYDROQUINATE SYNTHASE"/>
    <property type="match status" value="1"/>
</dbReference>
<dbReference type="Pfam" id="PF00106">
    <property type="entry name" value="adh_short"/>
    <property type="match status" value="1"/>
</dbReference>
<dbReference type="CDD" id="cd08195">
    <property type="entry name" value="DHQS"/>
    <property type="match status" value="1"/>
</dbReference>
<dbReference type="Proteomes" id="UP000503011">
    <property type="component" value="Chromosome"/>
</dbReference>
<comment type="cofactor">
    <cofactor evidence="2">
        <name>Co(2+)</name>
        <dbReference type="ChEBI" id="CHEBI:48828"/>
    </cofactor>
</comment>
<evidence type="ECO:0000259" key="7">
    <source>
        <dbReference type="Pfam" id="PF01761"/>
    </source>
</evidence>
<dbReference type="Gene3D" id="3.40.50.1970">
    <property type="match status" value="1"/>
</dbReference>
<dbReference type="Pfam" id="PF24621">
    <property type="entry name" value="DHQS_C"/>
    <property type="match status" value="1"/>
</dbReference>
<dbReference type="PRINTS" id="PR00081">
    <property type="entry name" value="GDHRDH"/>
</dbReference>
<dbReference type="RefSeq" id="WP_173156582.1">
    <property type="nucleotide sequence ID" value="NZ_AP022871.1"/>
</dbReference>
<dbReference type="InterPro" id="IPR056179">
    <property type="entry name" value="DHQS_C"/>
</dbReference>
<dbReference type="GO" id="GO:0016491">
    <property type="term" value="F:oxidoreductase activity"/>
    <property type="evidence" value="ECO:0007669"/>
    <property type="project" value="UniProtKB-KW"/>
</dbReference>
<comment type="similarity">
    <text evidence="3">Belongs to the short-chain dehydrogenases/reductases (SDR) family.</text>
</comment>
<dbReference type="PANTHER" id="PTHR43622">
    <property type="entry name" value="3-DEHYDROQUINATE SYNTHASE"/>
    <property type="match status" value="1"/>
</dbReference>
<name>A0A6F8YG52_9ACTN</name>
<dbReference type="InterPro" id="IPR020904">
    <property type="entry name" value="Sc_DH/Rdtase_CS"/>
</dbReference>
<organism evidence="9 10">
    <name type="scientific">Phytohabitans suffuscus</name>
    <dbReference type="NCBI Taxonomy" id="624315"/>
    <lineage>
        <taxon>Bacteria</taxon>
        <taxon>Bacillati</taxon>
        <taxon>Actinomycetota</taxon>
        <taxon>Actinomycetes</taxon>
        <taxon>Micromonosporales</taxon>
        <taxon>Micromonosporaceae</taxon>
    </lineage>
</organism>
<evidence type="ECO:0000256" key="3">
    <source>
        <dbReference type="ARBA" id="ARBA00006484"/>
    </source>
</evidence>
<keyword evidence="10" id="KW-1185">Reference proteome</keyword>
<evidence type="ECO:0000256" key="6">
    <source>
        <dbReference type="ARBA" id="ARBA00023027"/>
    </source>
</evidence>
<evidence type="ECO:0000256" key="5">
    <source>
        <dbReference type="ARBA" id="ARBA00023002"/>
    </source>
</evidence>
<dbReference type="Gene3D" id="1.20.1090.10">
    <property type="entry name" value="Dehydroquinate synthase-like - alpha domain"/>
    <property type="match status" value="1"/>
</dbReference>
<feature type="domain" description="3-dehydroquinate synthase N-terminal" evidence="7">
    <location>
        <begin position="72"/>
        <end position="182"/>
    </location>
</feature>
<dbReference type="InterPro" id="IPR002347">
    <property type="entry name" value="SDR_fam"/>
</dbReference>
<dbReference type="InterPro" id="IPR050071">
    <property type="entry name" value="Dehydroquinate_synthase"/>
</dbReference>
<proteinExistence type="inferred from homology"/>
<protein>
    <submittedName>
        <fullName evidence="9">Uncharacterized protein</fullName>
    </submittedName>
</protein>
<dbReference type="GO" id="GO:0046872">
    <property type="term" value="F:metal ion binding"/>
    <property type="evidence" value="ECO:0007669"/>
    <property type="project" value="UniProtKB-KW"/>
</dbReference>
<dbReference type="FunFam" id="3.40.50.720:FF:000084">
    <property type="entry name" value="Short-chain dehydrogenase reductase"/>
    <property type="match status" value="1"/>
</dbReference>
<dbReference type="SUPFAM" id="SSF51735">
    <property type="entry name" value="NAD(P)-binding Rossmann-fold domains"/>
    <property type="match status" value="1"/>
</dbReference>
<comment type="cofactor">
    <cofactor evidence="1">
        <name>NAD(+)</name>
        <dbReference type="ChEBI" id="CHEBI:57540"/>
    </cofactor>
</comment>
<evidence type="ECO:0000259" key="8">
    <source>
        <dbReference type="Pfam" id="PF24621"/>
    </source>
</evidence>
<reference evidence="9 10" key="2">
    <citation type="submission" date="2020-03" db="EMBL/GenBank/DDBJ databases">
        <authorList>
            <person name="Ichikawa N."/>
            <person name="Kimura A."/>
            <person name="Kitahashi Y."/>
            <person name="Uohara A."/>
        </authorList>
    </citation>
    <scope>NUCLEOTIDE SEQUENCE [LARGE SCALE GENOMIC DNA]</scope>
    <source>
        <strain evidence="9 10">NBRC 105367</strain>
    </source>
</reference>
<keyword evidence="4" id="KW-0479">Metal-binding</keyword>
<dbReference type="PROSITE" id="PS00061">
    <property type="entry name" value="ADH_SHORT"/>
    <property type="match status" value="1"/>
</dbReference>
<evidence type="ECO:0000256" key="2">
    <source>
        <dbReference type="ARBA" id="ARBA00001941"/>
    </source>
</evidence>
<dbReference type="InterPro" id="IPR036291">
    <property type="entry name" value="NAD(P)-bd_dom_sf"/>
</dbReference>
<gene>
    <name evidence="9" type="ORF">Psuf_024080</name>
</gene>
<dbReference type="Gene3D" id="3.40.50.720">
    <property type="entry name" value="NAD(P)-binding Rossmann-like Domain"/>
    <property type="match status" value="1"/>
</dbReference>
<dbReference type="SUPFAM" id="SSF56796">
    <property type="entry name" value="Dehydroquinate synthase-like"/>
    <property type="match status" value="1"/>
</dbReference>
<dbReference type="Pfam" id="PF01761">
    <property type="entry name" value="DHQ_synthase"/>
    <property type="match status" value="1"/>
</dbReference>
<dbReference type="InterPro" id="IPR030960">
    <property type="entry name" value="DHQS/DOIS_N"/>
</dbReference>
<sequence length="617" mass="63766">MGGDLDITLNVGRPALCRIVVGHGSLSRSGVIFASRTSGRRAIWISDAKVGAVLGPVVNQVLGGAFERVDAITISAGEAAKTLDGFAQLIERLHALSADRTTTLVAVGGGSVTDTVGFVAACYMRGIPYVCLPTTLTAQVDAAVGGKVAVNTPWAKNLIGAFYHPSAVVVDPAIVEDAPRDVLRAGMAEIIKVATITDRALFEMVEAGPSEAFAGSARIEEIVGRALMAKLRLLTPDPYENDLDRLLNFGHETAHALEIATDHGIEHGEAVAIGIAAATRIAEARGYLTGHNSHRIMEVLARYELPTHFELPPAAAGRFDAALRQIALVRGGSMRVVLPDGIGSASVSKGSRSKSCAVPLRAFCDQFMSGRVAIVTGASGGIGNATCQALAEGGYDVVAAVHRMDSRATAMSRRFRVVRMDVTDAAEVGQVVVQTVDSLGGIDLLVNNAGICEIGDVGGADLDSWRRTFEVNVFGALTVTKAVLRVMLASGSGRIINISSQAARLAEAHNGSYAASKAALGVLTRTLALELAGTGVTVNSVAPGPVDTAMLRSSAAGLGERTGVGDEAVLDAYRRATLEGRLLTTGEVAAVVAFLASDSASGICGADLPVTLGAGLW</sequence>
<dbReference type="KEGG" id="psuu:Psuf_024080"/>
<dbReference type="GO" id="GO:0003856">
    <property type="term" value="F:3-dehydroquinate synthase activity"/>
    <property type="evidence" value="ECO:0007669"/>
    <property type="project" value="TreeGrafter"/>
</dbReference>
<evidence type="ECO:0000256" key="1">
    <source>
        <dbReference type="ARBA" id="ARBA00001911"/>
    </source>
</evidence>
<dbReference type="CDD" id="cd05233">
    <property type="entry name" value="SDR_c"/>
    <property type="match status" value="1"/>
</dbReference>
<keyword evidence="5" id="KW-0560">Oxidoreductase</keyword>
<feature type="domain" description="3-dehydroquinate synthase C-terminal" evidence="8">
    <location>
        <begin position="186"/>
        <end position="313"/>
    </location>
</feature>
<keyword evidence="6" id="KW-0520">NAD</keyword>
<dbReference type="AlphaFoldDB" id="A0A6F8YG52"/>
<evidence type="ECO:0000313" key="10">
    <source>
        <dbReference type="Proteomes" id="UP000503011"/>
    </source>
</evidence>
<evidence type="ECO:0000313" key="9">
    <source>
        <dbReference type="EMBL" id="BCB85095.1"/>
    </source>
</evidence>
<dbReference type="PRINTS" id="PR00080">
    <property type="entry name" value="SDRFAMILY"/>
</dbReference>